<feature type="region of interest" description="Disordered" evidence="1">
    <location>
        <begin position="1"/>
        <end position="24"/>
    </location>
</feature>
<gene>
    <name evidence="2" type="ORF">LNKW23_22750</name>
</gene>
<organism evidence="2 3">
    <name type="scientific">Paralimibaculum aggregatum</name>
    <dbReference type="NCBI Taxonomy" id="3036245"/>
    <lineage>
        <taxon>Bacteria</taxon>
        <taxon>Pseudomonadati</taxon>
        <taxon>Pseudomonadota</taxon>
        <taxon>Alphaproteobacteria</taxon>
        <taxon>Rhodobacterales</taxon>
        <taxon>Paracoccaceae</taxon>
        <taxon>Paralimibaculum</taxon>
    </lineage>
</organism>
<dbReference type="EMBL" id="BSYI01000015">
    <property type="protein sequence ID" value="GMG83062.1"/>
    <property type="molecule type" value="Genomic_DNA"/>
</dbReference>
<keyword evidence="3" id="KW-1185">Reference proteome</keyword>
<evidence type="ECO:0000256" key="1">
    <source>
        <dbReference type="SAM" id="MobiDB-lite"/>
    </source>
</evidence>
<name>A0ABQ6LMY4_9RHOB</name>
<sequence length="55" mass="5948">MTALPDPADPDRRRTPASDPSTELGDLLARFPAFLPGDAALEALLDRIEEADPCR</sequence>
<comment type="caution">
    <text evidence="2">The sequence shown here is derived from an EMBL/GenBank/DDBJ whole genome shotgun (WGS) entry which is preliminary data.</text>
</comment>
<evidence type="ECO:0008006" key="4">
    <source>
        <dbReference type="Google" id="ProtNLM"/>
    </source>
</evidence>
<dbReference type="Proteomes" id="UP001239909">
    <property type="component" value="Unassembled WGS sequence"/>
</dbReference>
<reference evidence="2 3" key="1">
    <citation type="submission" date="2023-04" db="EMBL/GenBank/DDBJ databases">
        <title>Marinoamorphus aggregata gen. nov., sp. Nov., isolate from tissue of brittle star Ophioplocus japonicus.</title>
        <authorList>
            <person name="Kawano K."/>
            <person name="Sawayama S."/>
            <person name="Nakagawa S."/>
        </authorList>
    </citation>
    <scope>NUCLEOTIDE SEQUENCE [LARGE SCALE GENOMIC DNA]</scope>
    <source>
        <strain evidence="2 3">NKW23</strain>
    </source>
</reference>
<evidence type="ECO:0000313" key="3">
    <source>
        <dbReference type="Proteomes" id="UP001239909"/>
    </source>
</evidence>
<dbReference type="RefSeq" id="WP_285671855.1">
    <property type="nucleotide sequence ID" value="NZ_BSYI01000015.1"/>
</dbReference>
<evidence type="ECO:0000313" key="2">
    <source>
        <dbReference type="EMBL" id="GMG83062.1"/>
    </source>
</evidence>
<proteinExistence type="predicted"/>
<protein>
    <recommendedName>
        <fullName evidence="4">Anti-sigma factor NepR domain-containing protein</fullName>
    </recommendedName>
</protein>
<accession>A0ABQ6LMY4</accession>